<reference evidence="3" key="2">
    <citation type="submission" date="2022-01" db="EMBL/GenBank/DDBJ databases">
        <authorList>
            <person name="Yamashiro T."/>
            <person name="Shiraishi A."/>
            <person name="Satake H."/>
            <person name="Nakayama K."/>
        </authorList>
    </citation>
    <scope>NUCLEOTIDE SEQUENCE</scope>
</reference>
<feature type="domain" description="GAG-pre-integrase" evidence="2">
    <location>
        <begin position="29"/>
        <end position="102"/>
    </location>
</feature>
<keyword evidence="4" id="KW-1185">Reference proteome</keyword>
<dbReference type="PANTHER" id="PTHR11439">
    <property type="entry name" value="GAG-POL-RELATED RETROTRANSPOSON"/>
    <property type="match status" value="1"/>
</dbReference>
<proteinExistence type="predicted"/>
<dbReference type="Pfam" id="PF07727">
    <property type="entry name" value="RVT_2"/>
    <property type="match status" value="1"/>
</dbReference>
<dbReference type="SUPFAM" id="SSF56672">
    <property type="entry name" value="DNA/RNA polymerases"/>
    <property type="match status" value="1"/>
</dbReference>
<dbReference type="InterPro" id="IPR025724">
    <property type="entry name" value="GAG-pre-integrase_dom"/>
</dbReference>
<evidence type="ECO:0000313" key="4">
    <source>
        <dbReference type="Proteomes" id="UP001151760"/>
    </source>
</evidence>
<evidence type="ECO:0000259" key="2">
    <source>
        <dbReference type="Pfam" id="PF13976"/>
    </source>
</evidence>
<organism evidence="3 4">
    <name type="scientific">Tanacetum coccineum</name>
    <dbReference type="NCBI Taxonomy" id="301880"/>
    <lineage>
        <taxon>Eukaryota</taxon>
        <taxon>Viridiplantae</taxon>
        <taxon>Streptophyta</taxon>
        <taxon>Embryophyta</taxon>
        <taxon>Tracheophyta</taxon>
        <taxon>Spermatophyta</taxon>
        <taxon>Magnoliopsida</taxon>
        <taxon>eudicotyledons</taxon>
        <taxon>Gunneridae</taxon>
        <taxon>Pentapetalae</taxon>
        <taxon>asterids</taxon>
        <taxon>campanulids</taxon>
        <taxon>Asterales</taxon>
        <taxon>Asteraceae</taxon>
        <taxon>Asteroideae</taxon>
        <taxon>Anthemideae</taxon>
        <taxon>Anthemidinae</taxon>
        <taxon>Tanacetum</taxon>
    </lineage>
</organism>
<dbReference type="Proteomes" id="UP001151760">
    <property type="component" value="Unassembled WGS sequence"/>
</dbReference>
<sequence>MSTFPDSNCSIYDRKTKEVARTCHKQGDLYVLDHFRDIHDTASSSVDLSSFWLNCSSSAFYLWHSRLGHVSSFRLRFLASTGALGKPDAHDISDCSGCKIAKFLALPFSNSVSSSNAQFNLVHSDVWGPSPMGLYIRPLVRTLLNKMVLLKGNIVILLRQLDLFLLSPDVINRIPTAHNSGLSPFDKLYGTLPDYSSLRVFGLLVKRVIVVMIRSFIAFVHRLHELESYREVVSDPLWQVAMAEELAALHQTRTWDLVPLPIDKHVIGSQYGIDYEETFALVAKMTTIRTLIAVASSRKRKIFQLDVKNAFLNGDLNEKVFMKPPPGVSHKPGEVCKLRKALYGLKQAPRTWYEKFETVLPLLGIEVASSPKECLLSQSKYIGDLLDRARITDKMVEDIPIDAKAKYTLTDGNPLPDPSLYQTIVGSLVYLTGIFEKSKKQDVLSRSSTEAEYRVMAMTISGIVWLRWLLANMGAHITSPTPLYSDNRSAIQIASNTVFHERTKHIEIDCHFTRHHLQAGTISLSFVLSALQIAYIFTKPHSGPRFPFLSDKLSMFLAAALSV</sequence>
<accession>A0ABQ5ATE5</accession>
<dbReference type="EMBL" id="BQNB010012511">
    <property type="protein sequence ID" value="GJT04473.1"/>
    <property type="molecule type" value="Genomic_DNA"/>
</dbReference>
<dbReference type="InterPro" id="IPR043502">
    <property type="entry name" value="DNA/RNA_pol_sf"/>
</dbReference>
<dbReference type="Pfam" id="PF13976">
    <property type="entry name" value="gag_pre-integrs"/>
    <property type="match status" value="1"/>
</dbReference>
<protein>
    <submittedName>
        <fullName evidence="3">Gag-pol polyprotein</fullName>
    </submittedName>
</protein>
<evidence type="ECO:0000259" key="1">
    <source>
        <dbReference type="Pfam" id="PF07727"/>
    </source>
</evidence>
<name>A0ABQ5ATE5_9ASTR</name>
<feature type="domain" description="Reverse transcriptase Ty1/copia-type" evidence="1">
    <location>
        <begin position="272"/>
        <end position="360"/>
    </location>
</feature>
<evidence type="ECO:0000313" key="3">
    <source>
        <dbReference type="EMBL" id="GJT04473.1"/>
    </source>
</evidence>
<dbReference type="PANTHER" id="PTHR11439:SF461">
    <property type="entry name" value="OS10G0432200 PROTEIN"/>
    <property type="match status" value="1"/>
</dbReference>
<dbReference type="InterPro" id="IPR013103">
    <property type="entry name" value="RVT_2"/>
</dbReference>
<gene>
    <name evidence="3" type="ORF">Tco_0838935</name>
</gene>
<dbReference type="CDD" id="cd09272">
    <property type="entry name" value="RNase_HI_RT_Ty1"/>
    <property type="match status" value="1"/>
</dbReference>
<reference evidence="3" key="1">
    <citation type="journal article" date="2022" name="Int. J. Mol. Sci.">
        <title>Draft Genome of Tanacetum Coccineum: Genomic Comparison of Closely Related Tanacetum-Family Plants.</title>
        <authorList>
            <person name="Yamashiro T."/>
            <person name="Shiraishi A."/>
            <person name="Nakayama K."/>
            <person name="Satake H."/>
        </authorList>
    </citation>
    <scope>NUCLEOTIDE SEQUENCE</scope>
</reference>
<comment type="caution">
    <text evidence="3">The sequence shown here is derived from an EMBL/GenBank/DDBJ whole genome shotgun (WGS) entry which is preliminary data.</text>
</comment>